<evidence type="ECO:0000313" key="2">
    <source>
        <dbReference type="Proteomes" id="UP001457282"/>
    </source>
</evidence>
<dbReference type="Proteomes" id="UP001457282">
    <property type="component" value="Unassembled WGS sequence"/>
</dbReference>
<keyword evidence="2" id="KW-1185">Reference proteome</keyword>
<gene>
    <name evidence="1" type="ORF">M0R45_019997</name>
</gene>
<protein>
    <submittedName>
        <fullName evidence="1">Uncharacterized protein</fullName>
    </submittedName>
</protein>
<accession>A0AAW1X9F8</accession>
<dbReference type="EMBL" id="JBEDUW010000004">
    <property type="protein sequence ID" value="KAK9932774.1"/>
    <property type="molecule type" value="Genomic_DNA"/>
</dbReference>
<name>A0AAW1X9F8_RUBAR</name>
<evidence type="ECO:0000313" key="1">
    <source>
        <dbReference type="EMBL" id="KAK9932774.1"/>
    </source>
</evidence>
<organism evidence="1 2">
    <name type="scientific">Rubus argutus</name>
    <name type="common">Southern blackberry</name>
    <dbReference type="NCBI Taxonomy" id="59490"/>
    <lineage>
        <taxon>Eukaryota</taxon>
        <taxon>Viridiplantae</taxon>
        <taxon>Streptophyta</taxon>
        <taxon>Embryophyta</taxon>
        <taxon>Tracheophyta</taxon>
        <taxon>Spermatophyta</taxon>
        <taxon>Magnoliopsida</taxon>
        <taxon>eudicotyledons</taxon>
        <taxon>Gunneridae</taxon>
        <taxon>Pentapetalae</taxon>
        <taxon>rosids</taxon>
        <taxon>fabids</taxon>
        <taxon>Rosales</taxon>
        <taxon>Rosaceae</taxon>
        <taxon>Rosoideae</taxon>
        <taxon>Rosoideae incertae sedis</taxon>
        <taxon>Rubus</taxon>
    </lineage>
</organism>
<proteinExistence type="predicted"/>
<comment type="caution">
    <text evidence="1">The sequence shown here is derived from an EMBL/GenBank/DDBJ whole genome shotgun (WGS) entry which is preliminary data.</text>
</comment>
<sequence length="80" mass="9140">MFKMAAEVYRKIADRVAAEDAVDEQVVNGVYAEEFAQANHFFLVIGYHDYFGRMLIASGVNEKDLNCKIRHHFIGIMESV</sequence>
<reference evidence="1 2" key="1">
    <citation type="journal article" date="2023" name="G3 (Bethesda)">
        <title>A chromosome-length genome assembly and annotation of blackberry (Rubus argutus, cv. 'Hillquist').</title>
        <authorList>
            <person name="Bruna T."/>
            <person name="Aryal R."/>
            <person name="Dudchenko O."/>
            <person name="Sargent D.J."/>
            <person name="Mead D."/>
            <person name="Buti M."/>
            <person name="Cavallini A."/>
            <person name="Hytonen T."/>
            <person name="Andres J."/>
            <person name="Pham M."/>
            <person name="Weisz D."/>
            <person name="Mascagni F."/>
            <person name="Usai G."/>
            <person name="Natali L."/>
            <person name="Bassil N."/>
            <person name="Fernandez G.E."/>
            <person name="Lomsadze A."/>
            <person name="Armour M."/>
            <person name="Olukolu B."/>
            <person name="Poorten T."/>
            <person name="Britton C."/>
            <person name="Davik J."/>
            <person name="Ashrafi H."/>
            <person name="Aiden E.L."/>
            <person name="Borodovsky M."/>
            <person name="Worthington M."/>
        </authorList>
    </citation>
    <scope>NUCLEOTIDE SEQUENCE [LARGE SCALE GENOMIC DNA]</scope>
    <source>
        <strain evidence="1">PI 553951</strain>
    </source>
</reference>
<dbReference type="AlphaFoldDB" id="A0AAW1X9F8"/>